<name>A0A8J3Q9Q4_9ACTN</name>
<dbReference type="InterPro" id="IPR019405">
    <property type="entry name" value="Lactonase_7-beta_prop"/>
</dbReference>
<dbReference type="PANTHER" id="PTHR30344:SF1">
    <property type="entry name" value="6-PHOSPHOGLUCONOLACTONASE"/>
    <property type="match status" value="1"/>
</dbReference>
<keyword evidence="3" id="KW-1185">Reference proteome</keyword>
<dbReference type="InterPro" id="IPR011048">
    <property type="entry name" value="Haem_d1_sf"/>
</dbReference>
<evidence type="ECO:0000313" key="3">
    <source>
        <dbReference type="Proteomes" id="UP000612899"/>
    </source>
</evidence>
<dbReference type="AlphaFoldDB" id="A0A8J3Q9Q4"/>
<accession>A0A8J3Q9Q4</accession>
<sequence>MIYLGSYGTQILSWPSRVGYPCPSPSFLALHPTQPVLYAVSEQEGGAFIAFHLGEAEEARAVKTGGSSPCHVAVHPGGAMAAVANYADGSVALVTLDAEGLPAGELLVHRFSGSGPNRERQEGPHAHFAKFVGDQLYVVDLGSDRIHRLDLAANVLGAIAFPPGSGPRHFAGGRPGHWFVTCELDATVRGYREEPDGSWTAAGVLKASSSEGLNYPSHIECSSDGGLVYVANRGPNSITVFAADEQAGLTRVGEVAVQGAWPRHFALYGGYLYVANQDSNNIVRFRIGDSGLPSDPEQLLNLDSPSCLLPCDDARAVW</sequence>
<organism evidence="2 3">
    <name type="scientific">Rhizocola hellebori</name>
    <dbReference type="NCBI Taxonomy" id="1392758"/>
    <lineage>
        <taxon>Bacteria</taxon>
        <taxon>Bacillati</taxon>
        <taxon>Actinomycetota</taxon>
        <taxon>Actinomycetes</taxon>
        <taxon>Micromonosporales</taxon>
        <taxon>Micromonosporaceae</taxon>
        <taxon>Rhizocola</taxon>
    </lineage>
</organism>
<evidence type="ECO:0008006" key="4">
    <source>
        <dbReference type="Google" id="ProtNLM"/>
    </source>
</evidence>
<protein>
    <recommendedName>
        <fullName evidence="4">6-phosphogluconolactonase</fullName>
    </recommendedName>
</protein>
<dbReference type="InterPro" id="IPR050282">
    <property type="entry name" value="Cycloisomerase_2"/>
</dbReference>
<proteinExistence type="inferred from homology"/>
<dbReference type="Pfam" id="PF10282">
    <property type="entry name" value="Lactonase"/>
    <property type="match status" value="1"/>
</dbReference>
<dbReference type="EMBL" id="BONY01000021">
    <property type="protein sequence ID" value="GIH05782.1"/>
    <property type="molecule type" value="Genomic_DNA"/>
</dbReference>
<dbReference type="SUPFAM" id="SSF51004">
    <property type="entry name" value="C-terminal (heme d1) domain of cytochrome cd1-nitrite reductase"/>
    <property type="match status" value="1"/>
</dbReference>
<comment type="similarity">
    <text evidence="1">Belongs to the cycloisomerase 2 family.</text>
</comment>
<dbReference type="PANTHER" id="PTHR30344">
    <property type="entry name" value="6-PHOSPHOGLUCONOLACTONASE-RELATED"/>
    <property type="match status" value="1"/>
</dbReference>
<evidence type="ECO:0000256" key="1">
    <source>
        <dbReference type="ARBA" id="ARBA00005564"/>
    </source>
</evidence>
<comment type="caution">
    <text evidence="2">The sequence shown here is derived from an EMBL/GenBank/DDBJ whole genome shotgun (WGS) entry which is preliminary data.</text>
</comment>
<dbReference type="Proteomes" id="UP000612899">
    <property type="component" value="Unassembled WGS sequence"/>
</dbReference>
<dbReference type="RefSeq" id="WP_203909618.1">
    <property type="nucleotide sequence ID" value="NZ_BONY01000021.1"/>
</dbReference>
<reference evidence="2" key="1">
    <citation type="submission" date="2021-01" db="EMBL/GenBank/DDBJ databases">
        <title>Whole genome shotgun sequence of Rhizocola hellebori NBRC 109834.</title>
        <authorList>
            <person name="Komaki H."/>
            <person name="Tamura T."/>
        </authorList>
    </citation>
    <scope>NUCLEOTIDE SEQUENCE</scope>
    <source>
        <strain evidence="2">NBRC 109834</strain>
    </source>
</reference>
<evidence type="ECO:0000313" key="2">
    <source>
        <dbReference type="EMBL" id="GIH05782.1"/>
    </source>
</evidence>
<dbReference type="Gene3D" id="2.130.10.10">
    <property type="entry name" value="YVTN repeat-like/Quinoprotein amine dehydrogenase"/>
    <property type="match status" value="1"/>
</dbReference>
<dbReference type="GO" id="GO:0017057">
    <property type="term" value="F:6-phosphogluconolactonase activity"/>
    <property type="evidence" value="ECO:0007669"/>
    <property type="project" value="TreeGrafter"/>
</dbReference>
<dbReference type="InterPro" id="IPR015943">
    <property type="entry name" value="WD40/YVTN_repeat-like_dom_sf"/>
</dbReference>
<gene>
    <name evidence="2" type="ORF">Rhe02_38490</name>
</gene>